<gene>
    <name evidence="3" type="ORF">HMPREF9473_01077</name>
</gene>
<reference evidence="3 4" key="1">
    <citation type="submission" date="2011-08" db="EMBL/GenBank/DDBJ databases">
        <title>The Genome Sequence of Clostridium hathewayi WAL-18680.</title>
        <authorList>
            <consortium name="The Broad Institute Genome Sequencing Platform"/>
            <person name="Earl A."/>
            <person name="Ward D."/>
            <person name="Feldgarden M."/>
            <person name="Gevers D."/>
            <person name="Finegold S.M."/>
            <person name="Summanen P.H."/>
            <person name="Molitoris D.R."/>
            <person name="Song M."/>
            <person name="Daigneault M."/>
            <person name="Allen-Vercoe E."/>
            <person name="Young S.K."/>
            <person name="Zeng Q."/>
            <person name="Gargeya S."/>
            <person name="Fitzgerald M."/>
            <person name="Haas B."/>
            <person name="Abouelleil A."/>
            <person name="Alvarado L."/>
            <person name="Arachchi H.M."/>
            <person name="Berlin A."/>
            <person name="Brown A."/>
            <person name="Chapman S.B."/>
            <person name="Chen Z."/>
            <person name="Dunbar C."/>
            <person name="Freedman E."/>
            <person name="Gearin G."/>
            <person name="Gellesch M."/>
            <person name="Goldberg J."/>
            <person name="Griggs A."/>
            <person name="Gujja S."/>
            <person name="Heiman D."/>
            <person name="Howarth C."/>
            <person name="Larson L."/>
            <person name="Lui A."/>
            <person name="MacDonald P.J.P."/>
            <person name="Montmayeur A."/>
            <person name="Murphy C."/>
            <person name="Neiman D."/>
            <person name="Pearson M."/>
            <person name="Priest M."/>
            <person name="Roberts A."/>
            <person name="Saif S."/>
            <person name="Shea T."/>
            <person name="Shenoy N."/>
            <person name="Sisk P."/>
            <person name="Stolte C."/>
            <person name="Sykes S."/>
            <person name="Wortman J."/>
            <person name="Nusbaum C."/>
            <person name="Birren B."/>
        </authorList>
    </citation>
    <scope>NUCLEOTIDE SEQUENCE [LARGE SCALE GENOMIC DNA]</scope>
    <source>
        <strain evidence="3 4">WAL-18680</strain>
    </source>
</reference>
<protein>
    <recommendedName>
        <fullName evidence="2">BD-FAE-like domain-containing protein</fullName>
    </recommendedName>
</protein>
<feature type="domain" description="BD-FAE-like" evidence="2">
    <location>
        <begin position="34"/>
        <end position="204"/>
    </location>
</feature>
<dbReference type="PANTHER" id="PTHR48081">
    <property type="entry name" value="AB HYDROLASE SUPERFAMILY PROTEIN C4A8.06C"/>
    <property type="match status" value="1"/>
</dbReference>
<dbReference type="RefSeq" id="WP_006779063.1">
    <property type="nucleotide sequence ID" value="NZ_JH379027.1"/>
</dbReference>
<dbReference type="EMBL" id="ADLN01000009">
    <property type="protein sequence ID" value="EHI61012.1"/>
    <property type="molecule type" value="Genomic_DNA"/>
</dbReference>
<dbReference type="OrthoDB" id="24847at2"/>
<dbReference type="InterPro" id="IPR049492">
    <property type="entry name" value="BD-FAE-like_dom"/>
</dbReference>
<name>G5IC94_9FIRM</name>
<accession>G5IC94</accession>
<keyword evidence="1" id="KW-0378">Hydrolase</keyword>
<feature type="domain" description="BD-FAE-like" evidence="2">
    <location>
        <begin position="221"/>
        <end position="270"/>
    </location>
</feature>
<dbReference type="AlphaFoldDB" id="G5IC94"/>
<proteinExistence type="predicted"/>
<dbReference type="InterPro" id="IPR029058">
    <property type="entry name" value="AB_hydrolase_fold"/>
</dbReference>
<evidence type="ECO:0000313" key="4">
    <source>
        <dbReference type="Proteomes" id="UP000005384"/>
    </source>
</evidence>
<organism evidence="3 4">
    <name type="scientific">Hungatella hathewayi WAL-18680</name>
    <dbReference type="NCBI Taxonomy" id="742737"/>
    <lineage>
        <taxon>Bacteria</taxon>
        <taxon>Bacillati</taxon>
        <taxon>Bacillota</taxon>
        <taxon>Clostridia</taxon>
        <taxon>Lachnospirales</taxon>
        <taxon>Lachnospiraceae</taxon>
        <taxon>Hungatella</taxon>
    </lineage>
</organism>
<keyword evidence="4" id="KW-1185">Reference proteome</keyword>
<dbReference type="Pfam" id="PF20434">
    <property type="entry name" value="BD-FAE"/>
    <property type="match status" value="2"/>
</dbReference>
<dbReference type="HOGENOM" id="CLU_012494_4_0_9"/>
<dbReference type="SUPFAM" id="SSF53474">
    <property type="entry name" value="alpha/beta-Hydrolases"/>
    <property type="match status" value="1"/>
</dbReference>
<dbReference type="GO" id="GO:0016787">
    <property type="term" value="F:hydrolase activity"/>
    <property type="evidence" value="ECO:0007669"/>
    <property type="project" value="UniProtKB-KW"/>
</dbReference>
<sequence>MGYRMWRKSGPILPTEGKRGFFDISYGESEAQKLDIWLPEGEGPFPVIISIHGGGFVACGKRQKDMTAPMLEGLKKGFAVAALNYRLADEAVFPEPVKDIKQAIRFLKANAPIYRLKPDQMAAWGGSAGGYMALMACLFADDPYYDQELDPNLHVSAQIAGGVAWYPLTDMASCDEELAVNSVVNRYFRKEVTDVCVEYEPAVPMTLESEFPFYNREGWLTRFLGCPVDSGDETVRKASPLYAVHDHMPPVLIQHGSGDEIVPMQQSIRFALYANTCCGEERVTVEILPNAVHSSVLFETKENLERVFAFISDILEIRESAAER</sequence>
<dbReference type="PATRIC" id="fig|742737.3.peg.1082"/>
<comment type="caution">
    <text evidence="3">The sequence shown here is derived from an EMBL/GenBank/DDBJ whole genome shotgun (WGS) entry which is preliminary data.</text>
</comment>
<dbReference type="InterPro" id="IPR050300">
    <property type="entry name" value="GDXG_lipolytic_enzyme"/>
</dbReference>
<dbReference type="Proteomes" id="UP000005384">
    <property type="component" value="Unassembled WGS sequence"/>
</dbReference>
<evidence type="ECO:0000256" key="1">
    <source>
        <dbReference type="ARBA" id="ARBA00022801"/>
    </source>
</evidence>
<dbReference type="Gene3D" id="3.40.50.1820">
    <property type="entry name" value="alpha/beta hydrolase"/>
    <property type="match status" value="1"/>
</dbReference>
<evidence type="ECO:0000259" key="2">
    <source>
        <dbReference type="Pfam" id="PF20434"/>
    </source>
</evidence>
<evidence type="ECO:0000313" key="3">
    <source>
        <dbReference type="EMBL" id="EHI61012.1"/>
    </source>
</evidence>
<dbReference type="PANTHER" id="PTHR48081:SF13">
    <property type="entry name" value="ALPHA_BETA HYDROLASE"/>
    <property type="match status" value="1"/>
</dbReference>